<gene>
    <name evidence="5" type="ORF">SAMN05216217_11677</name>
</gene>
<name>A0A1I4TXD0_9GAMM</name>
<dbReference type="EMBL" id="FOUI01000016">
    <property type="protein sequence ID" value="SFM81414.1"/>
    <property type="molecule type" value="Genomic_DNA"/>
</dbReference>
<proteinExistence type="predicted"/>
<keyword evidence="1" id="KW-0479">Metal-binding</keyword>
<feature type="chain" id="PRO_5017276638" evidence="3">
    <location>
        <begin position="25"/>
        <end position="173"/>
    </location>
</feature>
<dbReference type="STRING" id="1720063.SAMN05216217_11677"/>
<dbReference type="SUPFAM" id="SSF49503">
    <property type="entry name" value="Cupredoxins"/>
    <property type="match status" value="1"/>
</dbReference>
<dbReference type="Gene3D" id="2.60.40.420">
    <property type="entry name" value="Cupredoxins - blue copper proteins"/>
    <property type="match status" value="1"/>
</dbReference>
<evidence type="ECO:0000313" key="6">
    <source>
        <dbReference type="Proteomes" id="UP000243629"/>
    </source>
</evidence>
<dbReference type="PROSITE" id="PS00079">
    <property type="entry name" value="MULTICOPPER_OXIDASE1"/>
    <property type="match status" value="1"/>
</dbReference>
<keyword evidence="3" id="KW-0732">Signal</keyword>
<dbReference type="Proteomes" id="UP000243629">
    <property type="component" value="Unassembled WGS sequence"/>
</dbReference>
<dbReference type="CDD" id="cd04211">
    <property type="entry name" value="Cupredoxin_like_2"/>
    <property type="match status" value="1"/>
</dbReference>
<evidence type="ECO:0000256" key="2">
    <source>
        <dbReference type="ARBA" id="ARBA00023008"/>
    </source>
</evidence>
<organism evidence="5 6">
    <name type="scientific">Halopseudomonas yangmingensis</name>
    <dbReference type="NCBI Taxonomy" id="1720063"/>
    <lineage>
        <taxon>Bacteria</taxon>
        <taxon>Pseudomonadati</taxon>
        <taxon>Pseudomonadota</taxon>
        <taxon>Gammaproteobacteria</taxon>
        <taxon>Pseudomonadales</taxon>
        <taxon>Pseudomonadaceae</taxon>
        <taxon>Halopseudomonas</taxon>
    </lineage>
</organism>
<accession>A0A1I4TXD0</accession>
<protein>
    <submittedName>
        <fullName evidence="5">Uncharacterized copper-binding protein, cupredoxin-like subfamily</fullName>
    </submittedName>
</protein>
<dbReference type="PANTHER" id="PTHR38439">
    <property type="entry name" value="AURACYANIN-B"/>
    <property type="match status" value="1"/>
</dbReference>
<dbReference type="InterPro" id="IPR000923">
    <property type="entry name" value="BlueCu_1"/>
</dbReference>
<dbReference type="InterPro" id="IPR008972">
    <property type="entry name" value="Cupredoxin"/>
</dbReference>
<evidence type="ECO:0000313" key="5">
    <source>
        <dbReference type="EMBL" id="SFM81414.1"/>
    </source>
</evidence>
<keyword evidence="2" id="KW-0186">Copper</keyword>
<reference evidence="6" key="1">
    <citation type="submission" date="2016-10" db="EMBL/GenBank/DDBJ databases">
        <authorList>
            <person name="Varghese N."/>
            <person name="Submissions S."/>
        </authorList>
    </citation>
    <scope>NUCLEOTIDE SEQUENCE [LARGE SCALE GENOMIC DNA]</scope>
    <source>
        <strain evidence="6">DSM 24213</strain>
    </source>
</reference>
<dbReference type="AlphaFoldDB" id="A0A1I4TXD0"/>
<evidence type="ECO:0000256" key="3">
    <source>
        <dbReference type="SAM" id="SignalP"/>
    </source>
</evidence>
<sequence length="173" mass="19349">MQVVGRMRGGLRSGMMGTVLLAMAAGVSAHQADIEVRLPTGPAEQTLWGVVAEDSQVDREVLIRMDDQMRFHPGHLQVEKGETLRLLIRNEGKIMHELVLGTAQELAEHAQMMELFPGMEHDEPWMVHVPPGQQQSLVWTFNRAGRFEFGCLLPGHYQAGMRGQVQVRPASHH</sequence>
<dbReference type="InterPro" id="IPR050845">
    <property type="entry name" value="Cu-binding_ET"/>
</dbReference>
<keyword evidence="6" id="KW-1185">Reference proteome</keyword>
<dbReference type="GO" id="GO:0005507">
    <property type="term" value="F:copper ion binding"/>
    <property type="evidence" value="ECO:0007669"/>
    <property type="project" value="InterPro"/>
</dbReference>
<evidence type="ECO:0000256" key="1">
    <source>
        <dbReference type="ARBA" id="ARBA00022723"/>
    </source>
</evidence>
<dbReference type="Pfam" id="PF00127">
    <property type="entry name" value="Copper-bind"/>
    <property type="match status" value="1"/>
</dbReference>
<feature type="signal peptide" evidence="3">
    <location>
        <begin position="1"/>
        <end position="24"/>
    </location>
</feature>
<dbReference type="PANTHER" id="PTHR38439:SF3">
    <property type="entry name" value="COPPER-RESISTANT CUPROPROTEIN COPI"/>
    <property type="match status" value="1"/>
</dbReference>
<dbReference type="InterPro" id="IPR033138">
    <property type="entry name" value="Cu_oxidase_CS"/>
</dbReference>
<evidence type="ECO:0000259" key="4">
    <source>
        <dbReference type="Pfam" id="PF00127"/>
    </source>
</evidence>
<dbReference type="GO" id="GO:0009055">
    <property type="term" value="F:electron transfer activity"/>
    <property type="evidence" value="ECO:0007669"/>
    <property type="project" value="InterPro"/>
</dbReference>
<feature type="domain" description="Blue (type 1) copper" evidence="4">
    <location>
        <begin position="66"/>
        <end position="167"/>
    </location>
</feature>